<evidence type="ECO:0000256" key="3">
    <source>
        <dbReference type="SAM" id="MobiDB-lite"/>
    </source>
</evidence>
<evidence type="ECO:0000259" key="5">
    <source>
        <dbReference type="PROSITE" id="PS50010"/>
    </source>
</evidence>
<feature type="compositionally biased region" description="Polar residues" evidence="3">
    <location>
        <begin position="426"/>
        <end position="445"/>
    </location>
</feature>
<feature type="compositionally biased region" description="Polar residues" evidence="3">
    <location>
        <begin position="1966"/>
        <end position="1981"/>
    </location>
</feature>
<organism evidence="7 8">
    <name type="scientific">Kwoniella dendrophila CBS 6074</name>
    <dbReference type="NCBI Taxonomy" id="1295534"/>
    <lineage>
        <taxon>Eukaryota</taxon>
        <taxon>Fungi</taxon>
        <taxon>Dikarya</taxon>
        <taxon>Basidiomycota</taxon>
        <taxon>Agaricomycotina</taxon>
        <taxon>Tremellomycetes</taxon>
        <taxon>Tremellales</taxon>
        <taxon>Cryptococcaceae</taxon>
        <taxon>Kwoniella</taxon>
    </lineage>
</organism>
<dbReference type="Proteomes" id="UP001355207">
    <property type="component" value="Chromosome 1"/>
</dbReference>
<feature type="region of interest" description="Disordered" evidence="3">
    <location>
        <begin position="1945"/>
        <end position="1981"/>
    </location>
</feature>
<feature type="compositionally biased region" description="Polar residues" evidence="3">
    <location>
        <begin position="358"/>
        <end position="371"/>
    </location>
</feature>
<feature type="domain" description="DH" evidence="5">
    <location>
        <begin position="805"/>
        <end position="995"/>
    </location>
</feature>
<dbReference type="InterPro" id="IPR011993">
    <property type="entry name" value="PH-like_dom_sf"/>
</dbReference>
<keyword evidence="8" id="KW-1185">Reference proteome</keyword>
<gene>
    <name evidence="7" type="ORF">L201_001354</name>
</gene>
<feature type="compositionally biased region" description="Low complexity" evidence="3">
    <location>
        <begin position="255"/>
        <end position="303"/>
    </location>
</feature>
<evidence type="ECO:0000259" key="4">
    <source>
        <dbReference type="PROSITE" id="PS50003"/>
    </source>
</evidence>
<dbReference type="GO" id="GO:0005085">
    <property type="term" value="F:guanyl-nucleotide exchange factor activity"/>
    <property type="evidence" value="ECO:0007669"/>
    <property type="project" value="UniProtKB-KW"/>
</dbReference>
<feature type="compositionally biased region" description="Pro residues" evidence="3">
    <location>
        <begin position="195"/>
        <end position="205"/>
    </location>
</feature>
<feature type="compositionally biased region" description="Low complexity" evidence="3">
    <location>
        <begin position="206"/>
        <end position="215"/>
    </location>
</feature>
<evidence type="ECO:0000313" key="7">
    <source>
        <dbReference type="EMBL" id="WWC86477.1"/>
    </source>
</evidence>
<protein>
    <recommendedName>
        <fullName evidence="9">Rho guanyl-nucleotide exchange factor</fullName>
    </recommendedName>
</protein>
<dbReference type="SUPFAM" id="SSF48065">
    <property type="entry name" value="DBL homology domain (DH-domain)"/>
    <property type="match status" value="2"/>
</dbReference>
<accession>A0AAX4JM66</accession>
<feature type="compositionally biased region" description="Low complexity" evidence="3">
    <location>
        <begin position="155"/>
        <end position="167"/>
    </location>
</feature>
<feature type="compositionally biased region" description="Polar residues" evidence="3">
    <location>
        <begin position="82"/>
        <end position="95"/>
    </location>
</feature>
<proteinExistence type="predicted"/>
<dbReference type="GeneID" id="91092026"/>
<keyword evidence="2" id="KW-0344">Guanine-nucleotide releasing factor</keyword>
<dbReference type="InterPro" id="IPR035899">
    <property type="entry name" value="DBL_dom_sf"/>
</dbReference>
<feature type="compositionally biased region" description="Low complexity" evidence="3">
    <location>
        <begin position="31"/>
        <end position="41"/>
    </location>
</feature>
<feature type="compositionally biased region" description="Acidic residues" evidence="3">
    <location>
        <begin position="574"/>
        <end position="603"/>
    </location>
</feature>
<dbReference type="InterPro" id="IPR041675">
    <property type="entry name" value="PH_5"/>
</dbReference>
<reference evidence="7 8" key="1">
    <citation type="submission" date="2024-01" db="EMBL/GenBank/DDBJ databases">
        <title>Comparative genomics of Cryptococcus and Kwoniella reveals pathogenesis evolution and contrasting modes of karyotype evolution via chromosome fusion or intercentromeric recombination.</title>
        <authorList>
            <person name="Coelho M.A."/>
            <person name="David-Palma M."/>
            <person name="Shea T."/>
            <person name="Bowers K."/>
            <person name="McGinley-Smith S."/>
            <person name="Mohammad A.W."/>
            <person name="Gnirke A."/>
            <person name="Yurkov A.M."/>
            <person name="Nowrousian M."/>
            <person name="Sun S."/>
            <person name="Cuomo C.A."/>
            <person name="Heitman J."/>
        </authorList>
    </citation>
    <scope>NUCLEOTIDE SEQUENCE [LARGE SCALE GENOMIC DNA]</scope>
    <source>
        <strain evidence="7 8">CBS 6074</strain>
    </source>
</reference>
<dbReference type="Pfam" id="PF15405">
    <property type="entry name" value="PH_5"/>
    <property type="match status" value="1"/>
</dbReference>
<feature type="compositionally biased region" description="Low complexity" evidence="3">
    <location>
        <begin position="1"/>
        <end position="13"/>
    </location>
</feature>
<name>A0AAX4JM66_9TREE</name>
<evidence type="ECO:0000256" key="1">
    <source>
        <dbReference type="ARBA" id="ARBA00022553"/>
    </source>
</evidence>
<feature type="compositionally biased region" description="Low complexity" evidence="3">
    <location>
        <begin position="126"/>
        <end position="146"/>
    </location>
</feature>
<dbReference type="PROSITE" id="PS50219">
    <property type="entry name" value="CNH"/>
    <property type="match status" value="1"/>
</dbReference>
<feature type="domain" description="PH" evidence="4">
    <location>
        <begin position="1262"/>
        <end position="1410"/>
    </location>
</feature>
<evidence type="ECO:0000313" key="8">
    <source>
        <dbReference type="Proteomes" id="UP001355207"/>
    </source>
</evidence>
<evidence type="ECO:0000259" key="6">
    <source>
        <dbReference type="PROSITE" id="PS50219"/>
    </source>
</evidence>
<feature type="compositionally biased region" description="Polar residues" evidence="3">
    <location>
        <begin position="1896"/>
        <end position="1918"/>
    </location>
</feature>
<feature type="region of interest" description="Disordered" evidence="3">
    <location>
        <begin position="333"/>
        <end position="535"/>
    </location>
</feature>
<dbReference type="Gene3D" id="2.30.29.30">
    <property type="entry name" value="Pleckstrin-homology domain (PH domain)/Phosphotyrosine-binding domain (PTB)"/>
    <property type="match status" value="1"/>
</dbReference>
<feature type="compositionally biased region" description="Polar residues" evidence="3">
    <location>
        <begin position="304"/>
        <end position="319"/>
    </location>
</feature>
<evidence type="ECO:0008006" key="9">
    <source>
        <dbReference type="Google" id="ProtNLM"/>
    </source>
</evidence>
<feature type="region of interest" description="Disordered" evidence="3">
    <location>
        <begin position="1896"/>
        <end position="1922"/>
    </location>
</feature>
<dbReference type="PROSITE" id="PS50003">
    <property type="entry name" value="PH_DOMAIN"/>
    <property type="match status" value="1"/>
</dbReference>
<dbReference type="SMART" id="SM00036">
    <property type="entry name" value="CNH"/>
    <property type="match status" value="1"/>
</dbReference>
<dbReference type="PANTHER" id="PTHR46572">
    <property type="entry name" value="RHO1 GDP-GTP EXCHANGE PROTEIN 1-RELATED"/>
    <property type="match status" value="1"/>
</dbReference>
<feature type="region of interest" description="Disordered" evidence="3">
    <location>
        <begin position="569"/>
        <end position="603"/>
    </location>
</feature>
<dbReference type="RefSeq" id="XP_066073240.1">
    <property type="nucleotide sequence ID" value="XM_066217143.1"/>
</dbReference>
<dbReference type="Pfam" id="PF00621">
    <property type="entry name" value="RhoGEF"/>
    <property type="match status" value="2"/>
</dbReference>
<dbReference type="Pfam" id="PF00780">
    <property type="entry name" value="CNH"/>
    <property type="match status" value="1"/>
</dbReference>
<evidence type="ECO:0000256" key="2">
    <source>
        <dbReference type="ARBA" id="ARBA00022658"/>
    </source>
</evidence>
<dbReference type="EMBL" id="CP144098">
    <property type="protein sequence ID" value="WWC86477.1"/>
    <property type="molecule type" value="Genomic_DNA"/>
</dbReference>
<dbReference type="PROSITE" id="PS50010">
    <property type="entry name" value="DH_2"/>
    <property type="match status" value="2"/>
</dbReference>
<dbReference type="CDD" id="cd00160">
    <property type="entry name" value="RhoGEF"/>
    <property type="match status" value="1"/>
</dbReference>
<feature type="compositionally biased region" description="Polar residues" evidence="3">
    <location>
        <begin position="229"/>
        <end position="254"/>
    </location>
</feature>
<dbReference type="SMART" id="SM00325">
    <property type="entry name" value="RhoGEF"/>
    <property type="match status" value="2"/>
</dbReference>
<dbReference type="Gene3D" id="1.20.900.10">
    <property type="entry name" value="Dbl homology (DH) domain"/>
    <property type="match status" value="2"/>
</dbReference>
<dbReference type="InterPro" id="IPR001180">
    <property type="entry name" value="CNH_dom"/>
</dbReference>
<dbReference type="PANTHER" id="PTHR46572:SF1">
    <property type="entry name" value="RHO1 GUANINE NUCLEOTIDE EXCHANGE FACTOR TUS1"/>
    <property type="match status" value="1"/>
</dbReference>
<dbReference type="InterPro" id="IPR001849">
    <property type="entry name" value="PH_domain"/>
</dbReference>
<feature type="region of interest" description="Disordered" evidence="3">
    <location>
        <begin position="1"/>
        <end position="321"/>
    </location>
</feature>
<feature type="compositionally biased region" description="Basic and acidic residues" evidence="3">
    <location>
        <begin position="334"/>
        <end position="344"/>
    </location>
</feature>
<sequence>MSQLPTTPSYTSSKPPPSPTPSNRRHGFKVSSSTPSASELPSYDDHTSQSPTVEKGYNSHHASLAPGLPRLPSGGLSEFGYTEQSRSITPSQSGSGSFGRRPLPAQPPLPSSSSSPSSNLPPNPYPSYRTSPSTTLSQSGSSGSIGRRALPTPPSQQGSSSTPLLPSRPGGARALPSVPGVPRSRNISGSAFPEGDPPPPPPRPSQPYTATSYSSPPLPPPPRQAAQSTPPISRQPSSRFNSGTDGTTYGSINLPTSGSSSSSHFTSSPSPSRVPSQSSSAGQSSMNTSYSSSVSRNTSQSTQASSLDTRPISTYSDQDSWLPILERFGDLSTVDERSSSKDDLSDGLVPPNPFGNGNEVSSGRGTPTQKNWLDGPPNLPYLEEGRMNRNRAASAATIGPGDEAYPVTPRGDDKRFDKQGGILGTPFQQDQPSPARSGQSSTNVSFPVPQPQPQPQSALPADEEGTWSSGETVPANTLNRENSIRSNMTDYSITGDNSDAQSVSALNSTSASLPTGTPQRQSSVHSSLHPASISSRNTRISYELSPSWQEQTQQPANWVERKLQIHQSHRDQFVDDDNESREFYDGDDFDGDDWDEEGEEGEEDLDVNEIRFFQPAFVSEMALQLRDKVERGRHIKAGIAWVGSFTGKDIVTTIQNLLPPHTRASPTDRRFSHSTALSLQNQLWFVEVDWDIKPLRDSSDDVFRFMGEMEGMGSGGDALTTELPKGLMTMATRCYSPSCTGDNRCYAPRCPYRTNPNSFLEKIEIPISSSSETASISTPASIRHGDWKEDIDPLLLRDLSQSQLTRQSVIRQALQSEISYEADLAAMETLFIDGIRDSNPPIIKDEYKREQFIHEVFNNYQELRESCKRLIEEFTIRLREQPIIFFVGDLFLQAATEFRNIYPEYTGKLPQAELALTKEMDENPDFRLFVERVIRENDRRRDIKYLITRPSTQLQRYPAVLEGILNATSEDDPDREFLYQALQSIQSISSLSQLKLFHASKGRGPAGKLQWYDLVPEEERSLMEKKEQKRQMQIWELIQGEMEYVADLETIHNLFVNGLRLSDSPVIDRNRLDVFLDESFHNYRSLLDVHSKLLDNLQNRQLEQHPHFGMISDLIFDAALNWQEAYMEYVTHYPIAKAKVQEEESKNPKFAAFLQTCLKDPSSNRQDVYHFINRPIPRLLRYNLLLADILKSLKEVGPPDHPDIEQIPSVMEIITDLGKATQKGVAVNESKVELWGFQHTLDGTRFWPRMVKDLDLANPMRELIHKGRVFRQPEGSIGTAWTELVVLLFDHYLVLTKPERTSKSSRKDHHRQIKYVINRRPIPLELLSLGNFSDAPRQRATGRLFGVGGDKSDANTEDTANVSNERDNRTVYPFNISFIGQGQLGGSYTLWAESSSARDEWKAKLQHAKVLRLEVNDAGKVFEMIPLSENTFYMAPNYAVPKEKDENYTGRISCSCPFTTSDGRKLVAVGCLDGVWIGVRGQSTTLRKVLHVRHVTNLAVLEEFGMFLVCSEKALFAYHMEALVPTGTQRNQYKTAPERITAPREEISWFTVGKLGERTLVVTMKKETTTSTFKILEPVSTRSAEDPRQRRPFGFLGKGSEWFRPYKMFYLPAEVYGLHFLKHKMAIVCSKGFEIMDLVDLKGGSIPIFDPAKTREKPMLAEIQRKCEAGKPLGMYRSTETEFLLCYDTFGVYVDRHGEPNRDCRAIEWEGKPDSIAFHPPYLLLISAPFIEIRHIDTAKLLQIYTGSDLRLTWDGSGGHRHQPVDNPGKHGYGEETKIQEPQIHICQRAPDLRQLARGLQGVGQHVFELSPTLLLNNPLLNPFNTHDSNYLPPPPLTSHVTPQIRQARPPSIMTVESGEYPSHTPYNPNFNHNQHHGQNGLHPHNNLRESGYNSHMNSTSSLNHYSSRDNLVGNNPTQNPGYGYGVNPNNQNYGYGDSQFYPYTPTNGHHNTNQGGGGFVRRESSNSNTTSGYSANSGNW</sequence>
<dbReference type="SUPFAM" id="SSF50729">
    <property type="entry name" value="PH domain-like"/>
    <property type="match status" value="1"/>
</dbReference>
<dbReference type="SMART" id="SM00233">
    <property type="entry name" value="PH"/>
    <property type="match status" value="1"/>
</dbReference>
<feature type="domain" description="DH" evidence="5">
    <location>
        <begin position="1029"/>
        <end position="1224"/>
    </location>
</feature>
<feature type="region of interest" description="Disordered" evidence="3">
    <location>
        <begin position="1344"/>
        <end position="1363"/>
    </location>
</feature>
<feature type="compositionally biased region" description="Polar residues" evidence="3">
    <location>
        <begin position="466"/>
        <end position="526"/>
    </location>
</feature>
<dbReference type="InterPro" id="IPR000219">
    <property type="entry name" value="DH_dom"/>
</dbReference>
<feature type="domain" description="CNH" evidence="6">
    <location>
        <begin position="1449"/>
        <end position="1760"/>
    </location>
</feature>
<dbReference type="InterPro" id="IPR052233">
    <property type="entry name" value="Rho-type_GEFs"/>
</dbReference>
<keyword evidence="1" id="KW-0597">Phosphoprotein</keyword>